<keyword evidence="3" id="KW-1185">Reference proteome</keyword>
<dbReference type="GeneID" id="43648388"/>
<keyword evidence="1" id="KW-1133">Transmembrane helix</keyword>
<dbReference type="RefSeq" id="XP_031919002.1">
    <property type="nucleotide sequence ID" value="XM_032064178.1"/>
</dbReference>
<keyword evidence="1" id="KW-0812">Transmembrane</keyword>
<feature type="transmembrane region" description="Helical" evidence="1">
    <location>
        <begin position="77"/>
        <end position="96"/>
    </location>
</feature>
<organism evidence="2 3">
    <name type="scientific">Aspergillus pseudotamarii</name>
    <dbReference type="NCBI Taxonomy" id="132259"/>
    <lineage>
        <taxon>Eukaryota</taxon>
        <taxon>Fungi</taxon>
        <taxon>Dikarya</taxon>
        <taxon>Ascomycota</taxon>
        <taxon>Pezizomycotina</taxon>
        <taxon>Eurotiomycetes</taxon>
        <taxon>Eurotiomycetidae</taxon>
        <taxon>Eurotiales</taxon>
        <taxon>Aspergillaceae</taxon>
        <taxon>Aspergillus</taxon>
        <taxon>Aspergillus subgen. Circumdati</taxon>
    </lineage>
</organism>
<dbReference type="AlphaFoldDB" id="A0A5N6T9T3"/>
<evidence type="ECO:0000313" key="2">
    <source>
        <dbReference type="EMBL" id="KAE8142939.1"/>
    </source>
</evidence>
<dbReference type="Proteomes" id="UP000325672">
    <property type="component" value="Unassembled WGS sequence"/>
</dbReference>
<reference evidence="2 3" key="1">
    <citation type="submission" date="2019-04" db="EMBL/GenBank/DDBJ databases">
        <title>Friends and foes A comparative genomics study of 23 Aspergillus species from section Flavi.</title>
        <authorList>
            <consortium name="DOE Joint Genome Institute"/>
            <person name="Kjaerbolling I."/>
            <person name="Vesth T."/>
            <person name="Frisvad J.C."/>
            <person name="Nybo J.L."/>
            <person name="Theobald S."/>
            <person name="Kildgaard S."/>
            <person name="Isbrandt T."/>
            <person name="Kuo A."/>
            <person name="Sato A."/>
            <person name="Lyhne E.K."/>
            <person name="Kogle M.E."/>
            <person name="Wiebenga A."/>
            <person name="Kun R.S."/>
            <person name="Lubbers R.J."/>
            <person name="Makela M.R."/>
            <person name="Barry K."/>
            <person name="Chovatia M."/>
            <person name="Clum A."/>
            <person name="Daum C."/>
            <person name="Haridas S."/>
            <person name="He G."/>
            <person name="LaButti K."/>
            <person name="Lipzen A."/>
            <person name="Mondo S."/>
            <person name="Riley R."/>
            <person name="Salamov A."/>
            <person name="Simmons B.A."/>
            <person name="Magnuson J.K."/>
            <person name="Henrissat B."/>
            <person name="Mortensen U.H."/>
            <person name="Larsen T.O."/>
            <person name="Devries R.P."/>
            <person name="Grigoriev I.V."/>
            <person name="Machida M."/>
            <person name="Baker S.E."/>
            <person name="Andersen M.R."/>
        </authorList>
    </citation>
    <scope>NUCLEOTIDE SEQUENCE [LARGE SCALE GENOMIC DNA]</scope>
    <source>
        <strain evidence="2 3">CBS 117625</strain>
    </source>
</reference>
<gene>
    <name evidence="2" type="ORF">BDV38DRAFT_95199</name>
</gene>
<proteinExistence type="predicted"/>
<sequence>MQTFALCPGWHKYRWQLGSGLTMLHFTTYFSAHGGFLSSIASVILIAYQVVCRIVCGHVLNDSKLFDSGMEIHWLSYLNLLPCAVLNIGLFIYLVSVEFRDF</sequence>
<accession>A0A5N6T9T3</accession>
<dbReference type="EMBL" id="ML743553">
    <property type="protein sequence ID" value="KAE8142939.1"/>
    <property type="molecule type" value="Genomic_DNA"/>
</dbReference>
<evidence type="ECO:0000313" key="3">
    <source>
        <dbReference type="Proteomes" id="UP000325672"/>
    </source>
</evidence>
<feature type="transmembrane region" description="Helical" evidence="1">
    <location>
        <begin position="36"/>
        <end position="56"/>
    </location>
</feature>
<keyword evidence="1" id="KW-0472">Membrane</keyword>
<name>A0A5N6T9T3_ASPPS</name>
<protein>
    <submittedName>
        <fullName evidence="2">Uncharacterized protein</fullName>
    </submittedName>
</protein>
<evidence type="ECO:0000256" key="1">
    <source>
        <dbReference type="SAM" id="Phobius"/>
    </source>
</evidence>